<dbReference type="InterPro" id="IPR010610">
    <property type="entry name" value="EryCIII-like_C"/>
</dbReference>
<sequence>MIIDSAATVFGDYRAGMQIVLMFYGSRGDIQPGIAAGLELQRRGHDVAIAVPPNFVDFATGLGLRAYPVGLDTSSVWDTPNAKKVLATKNPYTKFTLASETIKAGFAAFDADMIALLCGPDPVLSGVDALVSGPLCQERVYGFAEKLGIAFSVMRFGPFSENGIIGAIPGVTRDLPPRVNRASWRVSDALTWTFTRGAENTFRSKLDLEPASGSLQERLTRDGAVQVQAYDPILFPGLAEEWGEAKPIVGYLDLPAAARGGLTESSRSDPALWSWLTEGDPPVHITFGSVPVRDPVALTDVIVRAARSVGVRTLITMKGRSDGPDPAHPDVYFARALDHAAVLPHCRAIVHHGGAGTTAAGLRAGLPTMVCSGGADQAYWGAQVTRLKVGTATRLKGLDEATLTAGLREILTPEAGEHARLLAQHLIAPDVAVSRAVDILERSAAA</sequence>
<dbReference type="PANTHER" id="PTHR48050">
    <property type="entry name" value="STEROL 3-BETA-GLUCOSYLTRANSFERASE"/>
    <property type="match status" value="1"/>
</dbReference>
<dbReference type="GO" id="GO:0008194">
    <property type="term" value="F:UDP-glycosyltransferase activity"/>
    <property type="evidence" value="ECO:0007669"/>
    <property type="project" value="InterPro"/>
</dbReference>
<evidence type="ECO:0000259" key="2">
    <source>
        <dbReference type="Pfam" id="PF06722"/>
    </source>
</evidence>
<dbReference type="AlphaFoldDB" id="A0A318RMN1"/>
<evidence type="ECO:0000259" key="1">
    <source>
        <dbReference type="Pfam" id="PF03033"/>
    </source>
</evidence>
<protein>
    <submittedName>
        <fullName evidence="3">UDP:flavonoid glycosyltransferase YjiC (YdhE family)</fullName>
    </submittedName>
</protein>
<reference evidence="3 4" key="1">
    <citation type="submission" date="2018-06" db="EMBL/GenBank/DDBJ databases">
        <title>Genomic Encyclopedia of Type Strains, Phase IV (KMG-IV): sequencing the most valuable type-strain genomes for metagenomic binning, comparative biology and taxonomic classification.</title>
        <authorList>
            <person name="Goeker M."/>
        </authorList>
    </citation>
    <scope>NUCLEOTIDE SEQUENCE [LARGE SCALE GENOMIC DNA]</scope>
    <source>
        <strain evidence="3 4">DSM 45521</strain>
    </source>
</reference>
<dbReference type="FunFam" id="3.40.50.2000:FF:000009">
    <property type="entry name" value="Sterol 3-beta-glucosyltransferase UGT80A2"/>
    <property type="match status" value="1"/>
</dbReference>
<keyword evidence="4" id="KW-1185">Reference proteome</keyword>
<feature type="domain" description="Glycosyltransferase family 28 N-terminal" evidence="1">
    <location>
        <begin position="19"/>
        <end position="156"/>
    </location>
</feature>
<accession>A0A318RMN1</accession>
<gene>
    <name evidence="3" type="ORF">DFR67_106289</name>
</gene>
<evidence type="ECO:0000313" key="4">
    <source>
        <dbReference type="Proteomes" id="UP000247591"/>
    </source>
</evidence>
<dbReference type="InterPro" id="IPR002213">
    <property type="entry name" value="UDP_glucos_trans"/>
</dbReference>
<dbReference type="SUPFAM" id="SSF53756">
    <property type="entry name" value="UDP-Glycosyltransferase/glycogen phosphorylase"/>
    <property type="match status" value="1"/>
</dbReference>
<dbReference type="Pfam" id="PF03033">
    <property type="entry name" value="Glyco_transf_28"/>
    <property type="match status" value="1"/>
</dbReference>
<dbReference type="InterPro" id="IPR004276">
    <property type="entry name" value="GlycoTrans_28_N"/>
</dbReference>
<evidence type="ECO:0000313" key="3">
    <source>
        <dbReference type="EMBL" id="PYE17585.1"/>
    </source>
</evidence>
<name>A0A318RMN1_WILLI</name>
<comment type="caution">
    <text evidence="3">The sequence shown here is derived from an EMBL/GenBank/DDBJ whole genome shotgun (WGS) entry which is preliminary data.</text>
</comment>
<proteinExistence type="predicted"/>
<dbReference type="CDD" id="cd03784">
    <property type="entry name" value="GT1_Gtf-like"/>
    <property type="match status" value="1"/>
</dbReference>
<dbReference type="GO" id="GO:0016758">
    <property type="term" value="F:hexosyltransferase activity"/>
    <property type="evidence" value="ECO:0007669"/>
    <property type="project" value="InterPro"/>
</dbReference>
<keyword evidence="3" id="KW-0808">Transferase</keyword>
<dbReference type="InterPro" id="IPR050426">
    <property type="entry name" value="Glycosyltransferase_28"/>
</dbReference>
<dbReference type="GO" id="GO:0033072">
    <property type="term" value="P:vancomycin biosynthetic process"/>
    <property type="evidence" value="ECO:0007669"/>
    <property type="project" value="UniProtKB-ARBA"/>
</dbReference>
<dbReference type="Pfam" id="PF06722">
    <property type="entry name" value="EryCIII-like_C"/>
    <property type="match status" value="1"/>
</dbReference>
<organism evidence="3 4">
    <name type="scientific">Williamsia limnetica</name>
    <dbReference type="NCBI Taxonomy" id="882452"/>
    <lineage>
        <taxon>Bacteria</taxon>
        <taxon>Bacillati</taxon>
        <taxon>Actinomycetota</taxon>
        <taxon>Actinomycetes</taxon>
        <taxon>Mycobacteriales</taxon>
        <taxon>Nocardiaceae</taxon>
        <taxon>Williamsia</taxon>
    </lineage>
</organism>
<dbReference type="GO" id="GO:0005975">
    <property type="term" value="P:carbohydrate metabolic process"/>
    <property type="evidence" value="ECO:0007669"/>
    <property type="project" value="InterPro"/>
</dbReference>
<dbReference type="PANTHER" id="PTHR48050:SF13">
    <property type="entry name" value="STEROL 3-BETA-GLUCOSYLTRANSFERASE UGT80A2"/>
    <property type="match status" value="1"/>
</dbReference>
<dbReference type="Gene3D" id="3.40.50.2000">
    <property type="entry name" value="Glycogen Phosphorylase B"/>
    <property type="match status" value="2"/>
</dbReference>
<dbReference type="Proteomes" id="UP000247591">
    <property type="component" value="Unassembled WGS sequence"/>
</dbReference>
<dbReference type="EMBL" id="QJSP01000006">
    <property type="protein sequence ID" value="PYE17585.1"/>
    <property type="molecule type" value="Genomic_DNA"/>
</dbReference>
<feature type="domain" description="Erythromycin biosynthesis protein CIII-like C-terminal" evidence="2">
    <location>
        <begin position="336"/>
        <end position="415"/>
    </location>
</feature>